<sequence length="201" mass="21593">MRSLSTKWNNGCIFDVFWVQETRVDASCTAVKMIIKSLFRRYERWNPVHPTYGTFWGIGAGIGCGIGWGPGFGPEVIGYVGAGCGAGLHVGITLLGVGIGLPVNYLPTLPHSGFMITRRGAIDAAQAGSVLGSKSSAGNSWGDVGSHISDMKQGEFVSFPGFKLDGLTQNMRDLPDVKSLMVSHAKHISGCLERVSRRFFP</sequence>
<dbReference type="PANTHER" id="PTHR36778">
    <property type="entry name" value="CADMIUM-INDUCED PROTEIN AS8"/>
    <property type="match status" value="1"/>
</dbReference>
<dbReference type="EMBL" id="JACGWO010000002">
    <property type="protein sequence ID" value="KAK4435542.1"/>
    <property type="molecule type" value="Genomic_DNA"/>
</dbReference>
<organism evidence="1 2">
    <name type="scientific">Sesamum alatum</name>
    <dbReference type="NCBI Taxonomy" id="300844"/>
    <lineage>
        <taxon>Eukaryota</taxon>
        <taxon>Viridiplantae</taxon>
        <taxon>Streptophyta</taxon>
        <taxon>Embryophyta</taxon>
        <taxon>Tracheophyta</taxon>
        <taxon>Spermatophyta</taxon>
        <taxon>Magnoliopsida</taxon>
        <taxon>eudicotyledons</taxon>
        <taxon>Gunneridae</taxon>
        <taxon>Pentapetalae</taxon>
        <taxon>asterids</taxon>
        <taxon>lamiids</taxon>
        <taxon>Lamiales</taxon>
        <taxon>Pedaliaceae</taxon>
        <taxon>Sesamum</taxon>
    </lineage>
</organism>
<dbReference type="AlphaFoldDB" id="A0AAE2CV08"/>
<protein>
    <submittedName>
        <fullName evidence="1">Cadmium-induced protein AS8</fullName>
    </submittedName>
</protein>
<accession>A0AAE2CV08</accession>
<dbReference type="Proteomes" id="UP001293254">
    <property type="component" value="Unassembled WGS sequence"/>
</dbReference>
<name>A0AAE2CV08_9LAMI</name>
<proteinExistence type="predicted"/>
<evidence type="ECO:0000313" key="2">
    <source>
        <dbReference type="Proteomes" id="UP001293254"/>
    </source>
</evidence>
<dbReference type="InterPro" id="IPR037735">
    <property type="entry name" value="AS8-like"/>
</dbReference>
<evidence type="ECO:0000313" key="1">
    <source>
        <dbReference type="EMBL" id="KAK4435542.1"/>
    </source>
</evidence>
<reference evidence="1" key="1">
    <citation type="submission" date="2020-06" db="EMBL/GenBank/DDBJ databases">
        <authorList>
            <person name="Li T."/>
            <person name="Hu X."/>
            <person name="Zhang T."/>
            <person name="Song X."/>
            <person name="Zhang H."/>
            <person name="Dai N."/>
            <person name="Sheng W."/>
            <person name="Hou X."/>
            <person name="Wei L."/>
        </authorList>
    </citation>
    <scope>NUCLEOTIDE SEQUENCE</scope>
    <source>
        <strain evidence="1">3651</strain>
        <tissue evidence="1">Leaf</tissue>
    </source>
</reference>
<gene>
    <name evidence="1" type="ORF">Salat_0717700</name>
</gene>
<dbReference type="PANTHER" id="PTHR36778:SF1">
    <property type="entry name" value="CADMIUM-INDUCED PROTEIN AS8"/>
    <property type="match status" value="1"/>
</dbReference>
<keyword evidence="2" id="KW-1185">Reference proteome</keyword>
<reference evidence="1" key="2">
    <citation type="journal article" date="2024" name="Plant">
        <title>Genomic evolution and insights into agronomic trait innovations of Sesamum species.</title>
        <authorList>
            <person name="Miao H."/>
            <person name="Wang L."/>
            <person name="Qu L."/>
            <person name="Liu H."/>
            <person name="Sun Y."/>
            <person name="Le M."/>
            <person name="Wang Q."/>
            <person name="Wei S."/>
            <person name="Zheng Y."/>
            <person name="Lin W."/>
            <person name="Duan Y."/>
            <person name="Cao H."/>
            <person name="Xiong S."/>
            <person name="Wang X."/>
            <person name="Wei L."/>
            <person name="Li C."/>
            <person name="Ma Q."/>
            <person name="Ju M."/>
            <person name="Zhao R."/>
            <person name="Li G."/>
            <person name="Mu C."/>
            <person name="Tian Q."/>
            <person name="Mei H."/>
            <person name="Zhang T."/>
            <person name="Gao T."/>
            <person name="Zhang H."/>
        </authorList>
    </citation>
    <scope>NUCLEOTIDE SEQUENCE</scope>
    <source>
        <strain evidence="1">3651</strain>
    </source>
</reference>
<comment type="caution">
    <text evidence="1">The sequence shown here is derived from an EMBL/GenBank/DDBJ whole genome shotgun (WGS) entry which is preliminary data.</text>
</comment>